<dbReference type="OMA" id="YWDILIG"/>
<keyword evidence="3" id="KW-0732">Signal</keyword>
<keyword evidence="10" id="KW-1185">Reference proteome</keyword>
<dbReference type="GO" id="GO:0005539">
    <property type="term" value="F:glycosaminoglycan binding"/>
    <property type="evidence" value="ECO:0000318"/>
    <property type="project" value="GO_Central"/>
</dbReference>
<organism evidence="9 10">
    <name type="scientific">Helobdella robusta</name>
    <name type="common">Californian leech</name>
    <dbReference type="NCBI Taxonomy" id="6412"/>
    <lineage>
        <taxon>Eukaryota</taxon>
        <taxon>Metazoa</taxon>
        <taxon>Spiralia</taxon>
        <taxon>Lophotrochozoa</taxon>
        <taxon>Annelida</taxon>
        <taxon>Clitellata</taxon>
        <taxon>Hirudinea</taxon>
        <taxon>Rhynchobdellida</taxon>
        <taxon>Glossiphoniidae</taxon>
        <taxon>Helobdella</taxon>
    </lineage>
</organism>
<comment type="PTM">
    <text evidence="6">The conversion to 3-oxoalanine (also known as C-formylglycine, FGly), of a serine or cysteine residue in prokaryotes and of a cysteine residue in eukaryotes, is critical for catalytic activity.</text>
</comment>
<sequence>MKSKFVDTKPNIIFILTDDQDTELGSMNFMPKLKKYLQEAGTTFTNAYSTTPMCCPSRSSLLTGLYVHNHNVYTNRENCSSESWRATHERFNFGTYLNEAGYITGYFGKYLNGYRGQHIPPGWDEWMALIRNTRYYNYSLNHNGHIVRHRDSYKEDYLTDVITKNAIDFFKKTKQQHPNKPVAMVMSMPAPHGPEDSAPQYHSYFKNVTTHRTPSWNVAPNPDKQWLLQYLDKMTPLQQTFTDLTHIKRLQTLMSVDEAVDKIMEMLVRLDQLDRTFIIFTSDHGYHLGQFGMTKGKAMPYEFDVKVPFVIRGPKVPKNTTLPHIVLNIDIAPTLLDIAGLDPPSNMDGISFYPVIKREGSSGSRMGDDGPFCACCNSNNNTYWCMRTINKTHNILYCEFITGFRSYYDLNLDPFQQNTLCQLARD</sequence>
<dbReference type="CTD" id="20197600"/>
<reference evidence="8 10" key="2">
    <citation type="journal article" date="2013" name="Nature">
        <title>Insights into bilaterian evolution from three spiralian genomes.</title>
        <authorList>
            <person name="Simakov O."/>
            <person name="Marletaz F."/>
            <person name="Cho S.J."/>
            <person name="Edsinger-Gonzales E."/>
            <person name="Havlak P."/>
            <person name="Hellsten U."/>
            <person name="Kuo D.H."/>
            <person name="Larsson T."/>
            <person name="Lv J."/>
            <person name="Arendt D."/>
            <person name="Savage R."/>
            <person name="Osoegawa K."/>
            <person name="de Jong P."/>
            <person name="Grimwood J."/>
            <person name="Chapman J.A."/>
            <person name="Shapiro H."/>
            <person name="Aerts A."/>
            <person name="Otillar R.P."/>
            <person name="Terry A.Y."/>
            <person name="Boore J.L."/>
            <person name="Grigoriev I.V."/>
            <person name="Lindberg D.R."/>
            <person name="Seaver E.C."/>
            <person name="Weisblat D.A."/>
            <person name="Putnam N.H."/>
            <person name="Rokhsar D.S."/>
        </authorList>
    </citation>
    <scope>NUCLEOTIDE SEQUENCE</scope>
</reference>
<dbReference type="PANTHER" id="PTHR43108">
    <property type="entry name" value="N-ACETYLGLUCOSAMINE-6-SULFATASE FAMILY MEMBER"/>
    <property type="match status" value="1"/>
</dbReference>
<feature type="modified residue" description="3-oxoalanine (Cys)" evidence="6">
    <location>
        <position position="54"/>
    </location>
</feature>
<reference evidence="9" key="3">
    <citation type="submission" date="2015-06" db="UniProtKB">
        <authorList>
            <consortium name="EnsemblMetazoa"/>
        </authorList>
    </citation>
    <scope>IDENTIFICATION</scope>
</reference>
<evidence type="ECO:0000313" key="10">
    <source>
        <dbReference type="Proteomes" id="UP000015101"/>
    </source>
</evidence>
<name>T1EM00_HELRO</name>
<dbReference type="OrthoDB" id="96314at2759"/>
<dbReference type="HOGENOM" id="CLU_006332_4_1_1"/>
<evidence type="ECO:0000313" key="8">
    <source>
        <dbReference type="EMBL" id="ESO07479.1"/>
    </source>
</evidence>
<dbReference type="InterPro" id="IPR012251">
    <property type="entry name" value="GlcNAc_6-SO4ase"/>
</dbReference>
<evidence type="ECO:0000256" key="5">
    <source>
        <dbReference type="ARBA" id="ARBA00023180"/>
    </source>
</evidence>
<dbReference type="Pfam" id="PF00884">
    <property type="entry name" value="Sulfatase"/>
    <property type="match status" value="1"/>
</dbReference>
<dbReference type="AlphaFoldDB" id="T1EM00"/>
<comment type="similarity">
    <text evidence="2">Belongs to the sulfatase family.</text>
</comment>
<protein>
    <recommendedName>
        <fullName evidence="7">Sulfatase N-terminal domain-containing protein</fullName>
    </recommendedName>
</protein>
<evidence type="ECO:0000256" key="2">
    <source>
        <dbReference type="ARBA" id="ARBA00008779"/>
    </source>
</evidence>
<dbReference type="KEGG" id="hro:HELRODRAFT_156685"/>
<dbReference type="CDD" id="cd16147">
    <property type="entry name" value="G6S"/>
    <property type="match status" value="1"/>
</dbReference>
<dbReference type="RefSeq" id="XP_009014090.1">
    <property type="nucleotide sequence ID" value="XM_009015842.1"/>
</dbReference>
<evidence type="ECO:0000256" key="6">
    <source>
        <dbReference type="PIRSR" id="PIRSR036666-50"/>
    </source>
</evidence>
<dbReference type="InterPro" id="IPR000917">
    <property type="entry name" value="Sulfatase_N"/>
</dbReference>
<evidence type="ECO:0000256" key="4">
    <source>
        <dbReference type="ARBA" id="ARBA00022801"/>
    </source>
</evidence>
<dbReference type="EMBL" id="KB096183">
    <property type="protein sequence ID" value="ESO07479.1"/>
    <property type="molecule type" value="Genomic_DNA"/>
</dbReference>
<dbReference type="InParanoid" id="T1EM00"/>
<keyword evidence="5" id="KW-0325">Glycoprotein</keyword>
<dbReference type="STRING" id="6412.T1EM00"/>
<evidence type="ECO:0000256" key="1">
    <source>
        <dbReference type="ARBA" id="ARBA00001913"/>
    </source>
</evidence>
<dbReference type="GO" id="GO:0030203">
    <property type="term" value="P:glycosaminoglycan metabolic process"/>
    <property type="evidence" value="ECO:0007669"/>
    <property type="project" value="InterPro"/>
</dbReference>
<evidence type="ECO:0000313" key="9">
    <source>
        <dbReference type="EnsemblMetazoa" id="HelroP156685"/>
    </source>
</evidence>
<keyword evidence="4" id="KW-0378">Hydrolase</keyword>
<dbReference type="EMBL" id="AMQM01003454">
    <property type="status" value="NOT_ANNOTATED_CDS"/>
    <property type="molecule type" value="Genomic_DNA"/>
</dbReference>
<dbReference type="Gene3D" id="3.40.720.10">
    <property type="entry name" value="Alkaline Phosphatase, subunit A"/>
    <property type="match status" value="1"/>
</dbReference>
<accession>T1EM00</accession>
<dbReference type="Proteomes" id="UP000015101">
    <property type="component" value="Unassembled WGS sequence"/>
</dbReference>
<dbReference type="PANTHER" id="PTHR43108:SF16">
    <property type="entry name" value="EXTRACELLULAR SULFATASE SULF-1 HOMOLOG"/>
    <property type="match status" value="1"/>
</dbReference>
<dbReference type="FunFam" id="3.40.720.10:FF:000050">
    <property type="entry name" value="Extracellular sulfatase SULF-1"/>
    <property type="match status" value="1"/>
</dbReference>
<dbReference type="GO" id="GO:0008449">
    <property type="term" value="F:N-acetylglucosamine-6-sulfatase activity"/>
    <property type="evidence" value="ECO:0000318"/>
    <property type="project" value="GO_Central"/>
</dbReference>
<dbReference type="EnsemblMetazoa" id="HelroT156685">
    <property type="protein sequence ID" value="HelroP156685"/>
    <property type="gene ID" value="HelroG156685"/>
</dbReference>
<proteinExistence type="inferred from homology"/>
<dbReference type="InterPro" id="IPR024607">
    <property type="entry name" value="Sulfatase_CS"/>
</dbReference>
<dbReference type="PROSITE" id="PS00523">
    <property type="entry name" value="SULFATASE_1"/>
    <property type="match status" value="1"/>
</dbReference>
<comment type="cofactor">
    <cofactor evidence="1">
        <name>Ca(2+)</name>
        <dbReference type="ChEBI" id="CHEBI:29108"/>
    </cofactor>
</comment>
<dbReference type="SUPFAM" id="SSF53649">
    <property type="entry name" value="Alkaline phosphatase-like"/>
    <property type="match status" value="1"/>
</dbReference>
<dbReference type="eggNOG" id="KOG3731">
    <property type="taxonomic scope" value="Eukaryota"/>
</dbReference>
<dbReference type="InterPro" id="IPR017850">
    <property type="entry name" value="Alkaline_phosphatase_core_sf"/>
</dbReference>
<evidence type="ECO:0000259" key="7">
    <source>
        <dbReference type="Pfam" id="PF00884"/>
    </source>
</evidence>
<dbReference type="GeneID" id="20197600"/>
<evidence type="ECO:0000256" key="3">
    <source>
        <dbReference type="ARBA" id="ARBA00022729"/>
    </source>
</evidence>
<reference evidence="10" key="1">
    <citation type="submission" date="2012-12" db="EMBL/GenBank/DDBJ databases">
        <authorList>
            <person name="Hellsten U."/>
            <person name="Grimwood J."/>
            <person name="Chapman J.A."/>
            <person name="Shapiro H."/>
            <person name="Aerts A."/>
            <person name="Otillar R.P."/>
            <person name="Terry A.Y."/>
            <person name="Boore J.L."/>
            <person name="Simakov O."/>
            <person name="Marletaz F."/>
            <person name="Cho S.-J."/>
            <person name="Edsinger-Gonzales E."/>
            <person name="Havlak P."/>
            <person name="Kuo D.-H."/>
            <person name="Larsson T."/>
            <person name="Lv J."/>
            <person name="Arendt D."/>
            <person name="Savage R."/>
            <person name="Osoegawa K."/>
            <person name="de Jong P."/>
            <person name="Lindberg D.R."/>
            <person name="Seaver E.C."/>
            <person name="Weisblat D.A."/>
            <person name="Putnam N.H."/>
            <person name="Grigoriev I.V."/>
            <person name="Rokhsar D.S."/>
        </authorList>
    </citation>
    <scope>NUCLEOTIDE SEQUENCE</scope>
</reference>
<feature type="domain" description="Sulfatase N-terminal" evidence="7">
    <location>
        <begin position="10"/>
        <end position="340"/>
    </location>
</feature>
<dbReference type="PIRSF" id="PIRSF036666">
    <property type="entry name" value="G6S"/>
    <property type="match status" value="1"/>
</dbReference>
<gene>
    <name evidence="9" type="primary">20197600</name>
    <name evidence="8" type="ORF">HELRODRAFT_156685</name>
</gene>
<dbReference type="FunCoup" id="T1EM00">
    <property type="interactions" value="77"/>
</dbReference>